<organism evidence="2 3">
    <name type="scientific">Jingyaoa shaoxingensis</name>
    <dbReference type="NCBI Taxonomy" id="2763671"/>
    <lineage>
        <taxon>Bacteria</taxon>
        <taxon>Bacillati</taxon>
        <taxon>Bacillota</taxon>
        <taxon>Clostridia</taxon>
        <taxon>Lachnospirales</taxon>
        <taxon>Lachnospiraceae</taxon>
        <taxon>Jingyaoa</taxon>
    </lineage>
</organism>
<dbReference type="InterPro" id="IPR001387">
    <property type="entry name" value="Cro/C1-type_HTH"/>
</dbReference>
<protein>
    <submittedName>
        <fullName evidence="2">Helix-turn-helix domain-containing protein</fullName>
    </submittedName>
</protein>
<sequence length="165" mass="18340">MGNGYRKDGKNVYFEARKKAAMYNDTLSSREGAARLLGISAATLTDYERGITKVVPVENVVQMAELYRCPELENGYCKHECPIGRNRPIATEVPRLEGTALRLIKELNADKLQELKESVVDIAADGKISADERDGLREVVQQLKNIQYAISEVVLLTEKELGGKV</sequence>
<accession>A0ABR7NBC3</accession>
<evidence type="ECO:0000313" key="3">
    <source>
        <dbReference type="Proteomes" id="UP000657421"/>
    </source>
</evidence>
<evidence type="ECO:0000313" key="2">
    <source>
        <dbReference type="EMBL" id="MBC8573693.1"/>
    </source>
</evidence>
<dbReference type="PROSITE" id="PS50943">
    <property type="entry name" value="HTH_CROC1"/>
    <property type="match status" value="1"/>
</dbReference>
<keyword evidence="3" id="KW-1185">Reference proteome</keyword>
<dbReference type="RefSeq" id="WP_249308982.1">
    <property type="nucleotide sequence ID" value="NZ_JACRSZ010000011.1"/>
</dbReference>
<evidence type="ECO:0000259" key="1">
    <source>
        <dbReference type="PROSITE" id="PS50943"/>
    </source>
</evidence>
<dbReference type="CDD" id="cd00093">
    <property type="entry name" value="HTH_XRE"/>
    <property type="match status" value="1"/>
</dbReference>
<dbReference type="Pfam" id="PF13560">
    <property type="entry name" value="HTH_31"/>
    <property type="match status" value="1"/>
</dbReference>
<dbReference type="Proteomes" id="UP000657421">
    <property type="component" value="Unassembled WGS sequence"/>
</dbReference>
<dbReference type="EMBL" id="JACRSZ010000011">
    <property type="protein sequence ID" value="MBC8573693.1"/>
    <property type="molecule type" value="Genomic_DNA"/>
</dbReference>
<comment type="caution">
    <text evidence="2">The sequence shown here is derived from an EMBL/GenBank/DDBJ whole genome shotgun (WGS) entry which is preliminary data.</text>
</comment>
<name>A0ABR7NBC3_9FIRM</name>
<gene>
    <name evidence="2" type="ORF">H8716_11455</name>
</gene>
<proteinExistence type="predicted"/>
<reference evidence="2 3" key="1">
    <citation type="submission" date="2020-08" db="EMBL/GenBank/DDBJ databases">
        <title>Genome public.</title>
        <authorList>
            <person name="Liu C."/>
            <person name="Sun Q."/>
        </authorList>
    </citation>
    <scope>NUCLEOTIDE SEQUENCE [LARGE SCALE GENOMIC DNA]</scope>
    <source>
        <strain evidence="2 3">NSJ-46</strain>
    </source>
</reference>
<dbReference type="SMART" id="SM00530">
    <property type="entry name" value="HTH_XRE"/>
    <property type="match status" value="1"/>
</dbReference>
<feature type="domain" description="HTH cro/C1-type" evidence="1">
    <location>
        <begin position="34"/>
        <end position="74"/>
    </location>
</feature>